<dbReference type="SUPFAM" id="SSF56204">
    <property type="entry name" value="Hect, E3 ligase catalytic domain"/>
    <property type="match status" value="1"/>
</dbReference>
<feature type="domain" description="HECT" evidence="8">
    <location>
        <begin position="1046"/>
        <end position="1389"/>
    </location>
</feature>
<dbReference type="GeneID" id="40307785"/>
<evidence type="ECO:0000256" key="2">
    <source>
        <dbReference type="ARBA" id="ARBA00004906"/>
    </source>
</evidence>
<feature type="region of interest" description="Disordered" evidence="7">
    <location>
        <begin position="625"/>
        <end position="644"/>
    </location>
</feature>
<dbReference type="Pfam" id="PF00632">
    <property type="entry name" value="HECT"/>
    <property type="match status" value="1"/>
</dbReference>
<dbReference type="Gene3D" id="3.30.2160.10">
    <property type="entry name" value="Hect, E3 ligase catalytic domain"/>
    <property type="match status" value="1"/>
</dbReference>
<feature type="region of interest" description="Disordered" evidence="7">
    <location>
        <begin position="417"/>
        <end position="487"/>
    </location>
</feature>
<gene>
    <name evidence="9" type="ORF">BESB_027330</name>
</gene>
<evidence type="ECO:0000259" key="8">
    <source>
        <dbReference type="PROSITE" id="PS50237"/>
    </source>
</evidence>
<name>A0A2A9LXU0_BESBE</name>
<dbReference type="GO" id="GO:0061630">
    <property type="term" value="F:ubiquitin protein ligase activity"/>
    <property type="evidence" value="ECO:0007669"/>
    <property type="project" value="UniProtKB-EC"/>
</dbReference>
<comment type="catalytic activity">
    <reaction evidence="1">
        <text>S-ubiquitinyl-[E2 ubiquitin-conjugating enzyme]-L-cysteine + [acceptor protein]-L-lysine = [E2 ubiquitin-conjugating enzyme]-L-cysteine + N(6)-ubiquitinyl-[acceptor protein]-L-lysine.</text>
        <dbReference type="EC" id="2.3.2.26"/>
    </reaction>
</comment>
<proteinExistence type="predicted"/>
<feature type="compositionally biased region" description="Low complexity" evidence="7">
    <location>
        <begin position="903"/>
        <end position="912"/>
    </location>
</feature>
<comment type="pathway">
    <text evidence="2">Protein modification; protein ubiquitination.</text>
</comment>
<feature type="compositionally biased region" description="Basic residues" evidence="7">
    <location>
        <begin position="886"/>
        <end position="895"/>
    </location>
</feature>
<dbReference type="Gene3D" id="3.30.2410.10">
    <property type="entry name" value="Hect, E3 ligase catalytic domain"/>
    <property type="match status" value="1"/>
</dbReference>
<dbReference type="PANTHER" id="PTHR11254:SF440">
    <property type="entry name" value="E3 UBIQUITIN-PROTEIN LIGASE NEDD-4"/>
    <property type="match status" value="1"/>
</dbReference>
<evidence type="ECO:0000256" key="7">
    <source>
        <dbReference type="SAM" id="MobiDB-lite"/>
    </source>
</evidence>
<protein>
    <recommendedName>
        <fullName evidence="3">HECT-type E3 ubiquitin transferase</fullName>
        <ecNumber evidence="3">2.3.2.26</ecNumber>
    </recommendedName>
</protein>
<dbReference type="CDD" id="cd00078">
    <property type="entry name" value="HECTc"/>
    <property type="match status" value="1"/>
</dbReference>
<dbReference type="PANTHER" id="PTHR11254">
    <property type="entry name" value="HECT DOMAIN UBIQUITIN-PROTEIN LIGASE"/>
    <property type="match status" value="1"/>
</dbReference>
<dbReference type="EMBL" id="NWUJ01000015">
    <property type="protein sequence ID" value="PFH31298.1"/>
    <property type="molecule type" value="Genomic_DNA"/>
</dbReference>
<reference evidence="9 10" key="1">
    <citation type="submission" date="2017-09" db="EMBL/GenBank/DDBJ databases">
        <title>Genome sequencing of Besnoitia besnoiti strain Bb-Ger1.</title>
        <authorList>
            <person name="Schares G."/>
            <person name="Venepally P."/>
            <person name="Lorenzi H.A."/>
        </authorList>
    </citation>
    <scope>NUCLEOTIDE SEQUENCE [LARGE SCALE GENOMIC DNA]</scope>
    <source>
        <strain evidence="9 10">Bb-Ger1</strain>
    </source>
</reference>
<evidence type="ECO:0000313" key="10">
    <source>
        <dbReference type="Proteomes" id="UP000224006"/>
    </source>
</evidence>
<keyword evidence="10" id="KW-1185">Reference proteome</keyword>
<feature type="region of interest" description="Disordered" evidence="7">
    <location>
        <begin position="683"/>
        <end position="937"/>
    </location>
</feature>
<feature type="compositionally biased region" description="Low complexity" evidence="7">
    <location>
        <begin position="764"/>
        <end position="773"/>
    </location>
</feature>
<evidence type="ECO:0000313" key="9">
    <source>
        <dbReference type="EMBL" id="PFH31298.1"/>
    </source>
</evidence>
<dbReference type="PROSITE" id="PS50237">
    <property type="entry name" value="HECT"/>
    <property type="match status" value="1"/>
</dbReference>
<evidence type="ECO:0000256" key="3">
    <source>
        <dbReference type="ARBA" id="ARBA00012485"/>
    </source>
</evidence>
<dbReference type="Proteomes" id="UP000224006">
    <property type="component" value="Unassembled WGS sequence"/>
</dbReference>
<accession>A0A2A9LXU0</accession>
<feature type="compositionally biased region" description="Pro residues" evidence="7">
    <location>
        <begin position="841"/>
        <end position="854"/>
    </location>
</feature>
<keyword evidence="4" id="KW-0808">Transferase</keyword>
<dbReference type="STRING" id="94643.A0A2A9LXU0"/>
<feature type="compositionally biased region" description="Basic and acidic residues" evidence="7">
    <location>
        <begin position="243"/>
        <end position="254"/>
    </location>
</feature>
<feature type="compositionally biased region" description="Gly residues" evidence="7">
    <location>
        <begin position="207"/>
        <end position="216"/>
    </location>
</feature>
<dbReference type="InterPro" id="IPR050409">
    <property type="entry name" value="E3_ubiq-protein_ligase"/>
</dbReference>
<dbReference type="InterPro" id="IPR000569">
    <property type="entry name" value="HECT_dom"/>
</dbReference>
<feature type="compositionally biased region" description="Low complexity" evidence="7">
    <location>
        <begin position="928"/>
        <end position="937"/>
    </location>
</feature>
<dbReference type="Gene3D" id="3.90.1750.10">
    <property type="entry name" value="Hect, E3 ligase catalytic domains"/>
    <property type="match status" value="1"/>
</dbReference>
<dbReference type="RefSeq" id="XP_029215307.1">
    <property type="nucleotide sequence ID" value="XM_029361407.1"/>
</dbReference>
<dbReference type="FunFam" id="3.30.2410.10:FF:000009">
    <property type="entry name" value="Probable E3 ubiquitin-protein ligase HECTD2"/>
    <property type="match status" value="1"/>
</dbReference>
<feature type="region of interest" description="Disordered" evidence="7">
    <location>
        <begin position="100"/>
        <end position="120"/>
    </location>
</feature>
<dbReference type="SMART" id="SM00119">
    <property type="entry name" value="HECTc"/>
    <property type="match status" value="1"/>
</dbReference>
<feature type="compositionally biased region" description="Low complexity" evidence="7">
    <location>
        <begin position="652"/>
        <end position="669"/>
    </location>
</feature>
<dbReference type="InterPro" id="IPR035983">
    <property type="entry name" value="Hect_E3_ubiquitin_ligase"/>
</dbReference>
<evidence type="ECO:0000256" key="5">
    <source>
        <dbReference type="ARBA" id="ARBA00022786"/>
    </source>
</evidence>
<feature type="region of interest" description="Disordered" evidence="7">
    <location>
        <begin position="651"/>
        <end position="671"/>
    </location>
</feature>
<dbReference type="OrthoDB" id="333382at2759"/>
<feature type="compositionally biased region" description="Low complexity" evidence="7">
    <location>
        <begin position="148"/>
        <end position="158"/>
    </location>
</feature>
<feature type="active site" description="Glycyl thioester intermediate" evidence="6">
    <location>
        <position position="1355"/>
    </location>
</feature>
<dbReference type="GO" id="GO:0006511">
    <property type="term" value="P:ubiquitin-dependent protein catabolic process"/>
    <property type="evidence" value="ECO:0007669"/>
    <property type="project" value="TreeGrafter"/>
</dbReference>
<sequence>MSAGNQQPGGSLVDRRYCRSRWESVYALFGLRGRGSSSSTVVANEIPPANDSRPLTNTTSLSAVRASTQSASSRLELLAAPRNSAPRRRMINMLPRGRAAEAPGELCPPSERPAGGLRRASTNSRVLAALASAPDALHTPPSPPACPRQPSLSARPAPAADARPLLILRSDAAPLNRPAAVASAGSALGWQSSTGAPARPSEPASGPSGGWTGSGGARPCRPRLRAADRIGEAACGRSSPLRRGADASARDGRPRRLQVSPTTDPPPLRPQCRAPKARQPAERAQTGTARQGLEPGKPPRRRTTRCATDRVQAKLKSSALSGFTRVVFLYVSLRSFCSANPFAGSVTARQVLVHIDGCLVAEQLRVQLEPQHWDRLHSLIGCWNDRFGRVESGLITFDPPASASHRRPPAALTSLRSLFRDDGDSPPSSLSPAARERRRTVLTCRPEPPQSVSELPPLSSSGVEDDVVEAPGPGLETPSPPLSCLSLTPTPPRYVLERRQQLVRQLRQIELHTTPAHRLFLQRTRAHLEVPTRYFPGAVPHRHRSPARPPVGLSAEVPVARRRYPVDDSDDLVAARLEGVVEADAGLWPDEAAVRGPGGAGGGFVAFGSLLPNLEGAAGRRWTRSGLAPPWGGDADLSDGSLMGTDRISFQSETSPTTAPSSVPASASENWSGDANLDALSGSRLFGGGAQGDARGASGWAHTTSSSEADPPGSQARSPPAGAAEEARDSGRAPGSSSRLRASLDSVRRRLHGSHGSAAGLGEPGASPPDAGEASGGASGRRDRSPSGTTAGDSPAGLGSSAEGELRDPSSSAFDRAESGGGGATSSALEVCSAPGGETPGTPPSGPPRSPVPPEALGLSGSARQETKGAATQEGDPEPESDGAPRRRRPAGRRGRGFDSPGSEPEAASEASSARRPDQGEVGGREAGQGAEAPPAGLARAWRQISRPIDPRPLDPNLLLDSLVQLTRGERAGSEESLARRAYRKFGQANCDQFVELASFPFNVKKDWFYAQLSSMRVHFAHSWVVIDVRRHELLEAAFERMQSLSPHDFHKEFKFQFQGECAADAGGPTREFFTLISQKILDANVGLFKQCEVDEITYQINPLSGINEGHLDFFRFVGCVLGKAVFDRQILAAPLCRPLLKQLLLQSLEVQDLAQMDIQLHRSLQWLRRHPIEETVETTFVAVEDYFGTSQEVPLKEGGERERVTDANKDEYVYLMAKRKMVDSVRLQLQALQQGFWSVVPLPLLRVFDEREFDLILNGRPYVDVEDWKRHTQYVGEFHDSHPVVRWFWDIVANTFNDDERGRLLQFCTGTSRVPSEGFRVLESNRGQLARFTLQPIERGGESCPAPLPRAHTCFNRLDLPKYHSRDELLHYMEIAIQIDHLTGFGVDE</sequence>
<evidence type="ECO:0000256" key="1">
    <source>
        <dbReference type="ARBA" id="ARBA00000885"/>
    </source>
</evidence>
<keyword evidence="5 6" id="KW-0833">Ubl conjugation pathway</keyword>
<organism evidence="9 10">
    <name type="scientific">Besnoitia besnoiti</name>
    <name type="common">Apicomplexan protozoan</name>
    <dbReference type="NCBI Taxonomy" id="94643"/>
    <lineage>
        <taxon>Eukaryota</taxon>
        <taxon>Sar</taxon>
        <taxon>Alveolata</taxon>
        <taxon>Apicomplexa</taxon>
        <taxon>Conoidasida</taxon>
        <taxon>Coccidia</taxon>
        <taxon>Eucoccidiorida</taxon>
        <taxon>Eimeriorina</taxon>
        <taxon>Sarcocystidae</taxon>
        <taxon>Besnoitia</taxon>
    </lineage>
</organism>
<dbReference type="GO" id="GO:0016567">
    <property type="term" value="P:protein ubiquitination"/>
    <property type="evidence" value="ECO:0007669"/>
    <property type="project" value="TreeGrafter"/>
</dbReference>
<dbReference type="EC" id="2.3.2.26" evidence="3"/>
<evidence type="ECO:0000256" key="6">
    <source>
        <dbReference type="PROSITE-ProRule" id="PRU00104"/>
    </source>
</evidence>
<evidence type="ECO:0000256" key="4">
    <source>
        <dbReference type="ARBA" id="ARBA00022679"/>
    </source>
</evidence>
<feature type="region of interest" description="Disordered" evidence="7">
    <location>
        <begin position="190"/>
        <end position="305"/>
    </location>
</feature>
<dbReference type="VEuPathDB" id="ToxoDB:BESB_027330"/>
<feature type="region of interest" description="Disordered" evidence="7">
    <location>
        <begin position="133"/>
        <end position="158"/>
    </location>
</feature>
<dbReference type="KEGG" id="bbes:BESB_027330"/>
<comment type="caution">
    <text evidence="9">The sequence shown here is derived from an EMBL/GenBank/DDBJ whole genome shotgun (WGS) entry which is preliminary data.</text>
</comment>
<feature type="compositionally biased region" description="Polar residues" evidence="7">
    <location>
        <begin position="450"/>
        <end position="462"/>
    </location>
</feature>
<dbReference type="GO" id="GO:0005737">
    <property type="term" value="C:cytoplasm"/>
    <property type="evidence" value="ECO:0007669"/>
    <property type="project" value="TreeGrafter"/>
</dbReference>